<accession>F8NJU3</accession>
<evidence type="ECO:0000256" key="1">
    <source>
        <dbReference type="ARBA" id="ARBA00009679"/>
    </source>
</evidence>
<dbReference type="GO" id="GO:0003688">
    <property type="term" value="F:DNA replication origin binding"/>
    <property type="evidence" value="ECO:0007669"/>
    <property type="project" value="TreeGrafter"/>
</dbReference>
<dbReference type="HOGENOM" id="CLU_015393_1_0_1"/>
<proteinExistence type="inferred from homology"/>
<dbReference type="InterPro" id="IPR012340">
    <property type="entry name" value="NA-bd_OB-fold"/>
</dbReference>
<feature type="compositionally biased region" description="Basic and acidic residues" evidence="2">
    <location>
        <begin position="65"/>
        <end position="80"/>
    </location>
</feature>
<protein>
    <recommendedName>
        <fullName evidence="3">Zinc finger Mcm10/DnaG-type domain-containing protein</fullName>
    </recommendedName>
</protein>
<comment type="similarity">
    <text evidence="1">Belongs to the MCM10 family.</text>
</comment>
<dbReference type="RefSeq" id="XP_007314878.1">
    <property type="nucleotide sequence ID" value="XM_007314816.1"/>
</dbReference>
<feature type="region of interest" description="Disordered" evidence="2">
    <location>
        <begin position="23"/>
        <end position="88"/>
    </location>
</feature>
<feature type="region of interest" description="Disordered" evidence="2">
    <location>
        <begin position="278"/>
        <end position="327"/>
    </location>
</feature>
<feature type="compositionally biased region" description="Polar residues" evidence="2">
    <location>
        <begin position="697"/>
        <end position="709"/>
    </location>
</feature>
<sequence length="737" mass="81197">MESSTLRTEQERQRQLELRRQIQNLKAQLKDFSKERTPPPASPKRKAPDSTLLAPATPSPIDNNLRPEKRRVERKLKESATSKAQTTKSNTYIAYNKEPQRNQATVAEVDLRRSLAPSNVLNKLSFLSKDKDKDTLPNVAVRSTAFSDKPKTKVLPQPEVVSDMATECAPHKDSVPKRDDRLALLEEISIGPSEHKAPFDDPFFEQMEPNSGIRLSSRALSHEDLQEYLEGRCYLSPSRLYSSIQLLPNKQGYDVPVECDWITIAVVAERGPIRFSRAPVGIGHEGNDAVKGKQLNNSEKNGRPNWNKNRKDEKGKDKDEGPRGGGKKYVNMKLIDFGSRSSSSATGGKAVIRGDAFLSLLLFESDNFDRVTGENGQDRKIYKGGSRGAFEVMSKLKEGDVIALLNPKILKPFQRAADTPHPVNNILAVTPESADSIMSIGRARDLGMCKVLKRDGKVCGSWCDKRVSEVCDYHVQNAVERQRAGRAEFSIGTSGMSSSSFKRKPAYDPARQWGLKPDDSRTGDATYIVSGHIVNGSGNDTKSLYASENMGREGQAKAKRQLERDTDRELQALLKRDREGIRAVLRAREVGLQKEPDSQGTGKKGKGKAAGKSNGDKDDIEKQGSNSVDIPKTSYSAKIIKNLGFDPSTKPGQKRASGDDATQRKLQALAAIQSSRKDIRLDPRPGQRIRSCVIGMSSTTQPNSTNLSPAGNGMDYVSDDDVPHSSHVMIDLDGSDS</sequence>
<dbReference type="GO" id="GO:0003697">
    <property type="term" value="F:single-stranded DNA binding"/>
    <property type="evidence" value="ECO:0007669"/>
    <property type="project" value="InterPro"/>
</dbReference>
<dbReference type="Proteomes" id="UP000008064">
    <property type="component" value="Unassembled WGS sequence"/>
</dbReference>
<feature type="compositionally biased region" description="Polar residues" evidence="2">
    <location>
        <begin position="623"/>
        <end position="636"/>
    </location>
</feature>
<evidence type="ECO:0000313" key="4">
    <source>
        <dbReference type="EMBL" id="EGO28679.1"/>
    </source>
</evidence>
<feature type="region of interest" description="Disordered" evidence="2">
    <location>
        <begin position="697"/>
        <end position="737"/>
    </location>
</feature>
<dbReference type="KEGG" id="sla:SERLADRAFT_413482"/>
<dbReference type="PANTHER" id="PTHR13454:SF11">
    <property type="entry name" value="PROTEIN MCM10 HOMOLOG"/>
    <property type="match status" value="1"/>
</dbReference>
<dbReference type="InterPro" id="IPR040184">
    <property type="entry name" value="Mcm10"/>
</dbReference>
<feature type="region of interest" description="Disordered" evidence="2">
    <location>
        <begin position="494"/>
        <end position="518"/>
    </location>
</feature>
<evidence type="ECO:0000259" key="3">
    <source>
        <dbReference type="Pfam" id="PF09329"/>
    </source>
</evidence>
<feature type="compositionally biased region" description="Basic and acidic residues" evidence="2">
    <location>
        <begin position="587"/>
        <end position="597"/>
    </location>
</feature>
<dbReference type="Gene3D" id="2.40.50.140">
    <property type="entry name" value="Nucleic acid-binding proteins"/>
    <property type="match status" value="1"/>
</dbReference>
<dbReference type="OrthoDB" id="202825at2759"/>
<feature type="compositionally biased region" description="Basic and acidic residues" evidence="2">
    <location>
        <begin position="28"/>
        <end position="37"/>
    </location>
</feature>
<feature type="region of interest" description="Disordered" evidence="2">
    <location>
        <begin position="587"/>
        <end position="662"/>
    </location>
</feature>
<dbReference type="AlphaFoldDB" id="F8NJU3"/>
<dbReference type="GO" id="GO:0043596">
    <property type="term" value="C:nuclear replication fork"/>
    <property type="evidence" value="ECO:0007669"/>
    <property type="project" value="TreeGrafter"/>
</dbReference>
<feature type="compositionally biased region" description="Basic and acidic residues" evidence="2">
    <location>
        <begin position="309"/>
        <end position="322"/>
    </location>
</feature>
<feature type="domain" description="Zinc finger Mcm10/DnaG-type" evidence="3">
    <location>
        <begin position="441"/>
        <end position="486"/>
    </location>
</feature>
<dbReference type="PANTHER" id="PTHR13454">
    <property type="entry name" value="PROTEIN MCM10 HOMOLOG"/>
    <property type="match status" value="1"/>
</dbReference>
<dbReference type="InterPro" id="IPR015408">
    <property type="entry name" value="Znf_Mcm10/DnaG"/>
</dbReference>
<dbReference type="GeneID" id="18813173"/>
<evidence type="ECO:0000256" key="2">
    <source>
        <dbReference type="SAM" id="MobiDB-lite"/>
    </source>
</evidence>
<dbReference type="GO" id="GO:0006270">
    <property type="term" value="P:DNA replication initiation"/>
    <property type="evidence" value="ECO:0007669"/>
    <property type="project" value="InterPro"/>
</dbReference>
<reference evidence="4" key="1">
    <citation type="submission" date="2011-04" db="EMBL/GenBank/DDBJ databases">
        <title>Evolution of plant cell wall degrading machinery underlies the functional diversity of forest fungi.</title>
        <authorList>
            <consortium name="US DOE Joint Genome Institute (JGI-PGF)"/>
            <person name="Eastwood D.C."/>
            <person name="Floudas D."/>
            <person name="Binder M."/>
            <person name="Majcherczyk A."/>
            <person name="Schneider P."/>
            <person name="Aerts A."/>
            <person name="Asiegbu F.O."/>
            <person name="Baker S.E."/>
            <person name="Barry K."/>
            <person name="Bendiksby M."/>
            <person name="Blumentritt M."/>
            <person name="Coutinho P.M."/>
            <person name="Cullen D."/>
            <person name="Cullen D."/>
            <person name="Gathman A."/>
            <person name="Goodell B."/>
            <person name="Henrissat B."/>
            <person name="Ihrmark K."/>
            <person name="Kauserud H."/>
            <person name="Kohler A."/>
            <person name="LaButti K."/>
            <person name="Lapidus A."/>
            <person name="Lavin J.L."/>
            <person name="Lee Y.-H."/>
            <person name="Lindquist E."/>
            <person name="Lilly W."/>
            <person name="Lucas S."/>
            <person name="Morin E."/>
            <person name="Murat C."/>
            <person name="Oguiza J.A."/>
            <person name="Park J."/>
            <person name="Pisabarro A.G."/>
            <person name="Riley R."/>
            <person name="Rosling A."/>
            <person name="Salamov A."/>
            <person name="Schmidt O."/>
            <person name="Schmutz J."/>
            <person name="Skrede I."/>
            <person name="Stenlid J."/>
            <person name="Wiebenga A."/>
            <person name="Xie X."/>
            <person name="Kues U."/>
            <person name="Hibbett D.S."/>
            <person name="Hoffmeister D."/>
            <person name="Hogberg N."/>
            <person name="Martin F."/>
            <person name="Grigoriev I.V."/>
            <person name="Watkinson S.C."/>
        </authorList>
    </citation>
    <scope>NUCLEOTIDE SEQUENCE</scope>
    <source>
        <strain evidence="4">S7.9</strain>
    </source>
</reference>
<name>F8NJU3_SERL9</name>
<organism>
    <name type="scientific">Serpula lacrymans var. lacrymans (strain S7.9)</name>
    <name type="common">Dry rot fungus</name>
    <dbReference type="NCBI Taxonomy" id="578457"/>
    <lineage>
        <taxon>Eukaryota</taxon>
        <taxon>Fungi</taxon>
        <taxon>Dikarya</taxon>
        <taxon>Basidiomycota</taxon>
        <taxon>Agaricomycotina</taxon>
        <taxon>Agaricomycetes</taxon>
        <taxon>Agaricomycetidae</taxon>
        <taxon>Boletales</taxon>
        <taxon>Coniophorineae</taxon>
        <taxon>Serpulaceae</taxon>
        <taxon>Serpula</taxon>
    </lineage>
</organism>
<dbReference type="EMBL" id="GL945430">
    <property type="protein sequence ID" value="EGO28679.1"/>
    <property type="molecule type" value="Genomic_DNA"/>
</dbReference>
<dbReference type="Pfam" id="PF09329">
    <property type="entry name" value="zf-primase"/>
    <property type="match status" value="1"/>
</dbReference>
<gene>
    <name evidence="4" type="ORF">SERLADRAFT_413482</name>
</gene>